<dbReference type="GO" id="GO:0016740">
    <property type="term" value="F:transferase activity"/>
    <property type="evidence" value="ECO:0007669"/>
    <property type="project" value="UniProtKB-KW"/>
</dbReference>
<name>A0A6N4QIK0_9LEPT</name>
<organism evidence="1 2">
    <name type="scientific">Leptospira kanakyensis</name>
    <dbReference type="NCBI Taxonomy" id="2484968"/>
    <lineage>
        <taxon>Bacteria</taxon>
        <taxon>Pseudomonadati</taxon>
        <taxon>Spirochaetota</taxon>
        <taxon>Spirochaetia</taxon>
        <taxon>Leptospirales</taxon>
        <taxon>Leptospiraceae</taxon>
        <taxon>Leptospira</taxon>
    </lineage>
</organism>
<comment type="caution">
    <text evidence="1">The sequence shown here is derived from an EMBL/GenBank/DDBJ whole genome shotgun (WGS) entry which is preliminary data.</text>
</comment>
<reference evidence="1" key="1">
    <citation type="journal article" date="2019" name="PLoS Negl. Trop. Dis.">
        <title>Revisiting the worldwide diversity of Leptospira species in the environment.</title>
        <authorList>
            <person name="Vincent A.T."/>
            <person name="Schiettekatte O."/>
            <person name="Bourhy P."/>
            <person name="Veyrier F.J."/>
            <person name="Picardeau M."/>
        </authorList>
    </citation>
    <scope>NUCLEOTIDE SEQUENCE [LARGE SCALE GENOMIC DNA]</scope>
    <source>
        <strain evidence="1">201800293</strain>
    </source>
</reference>
<dbReference type="Gene3D" id="3.40.50.11190">
    <property type="match status" value="1"/>
</dbReference>
<keyword evidence="2" id="KW-1185">Reference proteome</keyword>
<dbReference type="OrthoDB" id="9805604at2"/>
<evidence type="ECO:0000313" key="2">
    <source>
        <dbReference type="Proteomes" id="UP000297239"/>
    </source>
</evidence>
<protein>
    <submittedName>
        <fullName evidence="1">Glycosyl transferase</fullName>
    </submittedName>
</protein>
<gene>
    <name evidence="1" type="ORF">EHQ18_07615</name>
</gene>
<evidence type="ECO:0000313" key="1">
    <source>
        <dbReference type="EMBL" id="TGK71826.1"/>
    </source>
</evidence>
<keyword evidence="1" id="KW-0808">Transferase</keyword>
<sequence length="294" mass="33478">MVIIFSEALVSTGLGHLGRCTALAEQLLEQGKQVLLVVHADESFPHWDFPCEILKTEWIVETKLNNFLLNLSDPKLIFYVDSYLAPLDIYYILKTHCSELICIDDDKRLDYPEGSTILNPGYPGLFLGYDREKFKIITGKEQVLLRKPFRKIQRKNEINIPPKKILITLGGSDPNNLSVKILQNLATLFPDMEKHLVVGPGFTNGNELQKIADQGTFFYKDLNAEKMCKLMLSVDFAITAGGQTMYELDVCRVPMMVIETAENQRNNIRGFVEFQGVQEIKKNQLERIGEFLCI</sequence>
<proteinExistence type="predicted"/>
<dbReference type="SUPFAM" id="SSF53756">
    <property type="entry name" value="UDP-Glycosyltransferase/glycogen phosphorylase"/>
    <property type="match status" value="1"/>
</dbReference>
<dbReference type="Gene3D" id="3.40.50.2000">
    <property type="entry name" value="Glycogen Phosphorylase B"/>
    <property type="match status" value="1"/>
</dbReference>
<dbReference type="AlphaFoldDB" id="A0A6N4QIK0"/>
<dbReference type="Proteomes" id="UP000297239">
    <property type="component" value="Unassembled WGS sequence"/>
</dbReference>
<dbReference type="EMBL" id="RQFF01000016">
    <property type="protein sequence ID" value="TGK71826.1"/>
    <property type="molecule type" value="Genomic_DNA"/>
</dbReference>
<accession>A0A6N4QIK0</accession>